<name>A0A0P7C093_9BACT</name>
<reference evidence="1 2" key="1">
    <citation type="submission" date="2015-07" db="EMBL/GenBank/DDBJ databases">
        <title>The draft genome sequence of Leadbetterella sp. JN14-9.</title>
        <authorList>
            <person name="Liu Y."/>
            <person name="Du J."/>
            <person name="Shao Z."/>
        </authorList>
    </citation>
    <scope>NUCLEOTIDE SEQUENCE [LARGE SCALE GENOMIC DNA]</scope>
    <source>
        <strain evidence="1 2">JN14-9</strain>
    </source>
</reference>
<dbReference type="Proteomes" id="UP000050454">
    <property type="component" value="Unassembled WGS sequence"/>
</dbReference>
<evidence type="ECO:0000313" key="1">
    <source>
        <dbReference type="EMBL" id="KPM47381.1"/>
    </source>
</evidence>
<proteinExistence type="predicted"/>
<organism evidence="1 2">
    <name type="scientific">Jiulongibacter sediminis</name>
    <dbReference type="NCBI Taxonomy" id="1605367"/>
    <lineage>
        <taxon>Bacteria</taxon>
        <taxon>Pseudomonadati</taxon>
        <taxon>Bacteroidota</taxon>
        <taxon>Cytophagia</taxon>
        <taxon>Cytophagales</taxon>
        <taxon>Leadbetterellaceae</taxon>
        <taxon>Jiulongibacter</taxon>
    </lineage>
</organism>
<dbReference type="EMBL" id="LGTQ01000012">
    <property type="protein sequence ID" value="KPM47381.1"/>
    <property type="molecule type" value="Genomic_DNA"/>
</dbReference>
<protein>
    <submittedName>
        <fullName evidence="1">Uncharacterized protein</fullName>
    </submittedName>
</protein>
<gene>
    <name evidence="1" type="ORF">AFM12_16205</name>
</gene>
<comment type="caution">
    <text evidence="1">The sequence shown here is derived from an EMBL/GenBank/DDBJ whole genome shotgun (WGS) entry which is preliminary data.</text>
</comment>
<keyword evidence="2" id="KW-1185">Reference proteome</keyword>
<sequence>MINHVTGFRKQVGLQYSYANQKWLVVLVPVVDLADGHNLEMMDLVEFKPKINDKLKLYTRLQGLIIYDPTEKHHSRSYITARLGLSVKNYQFGLGHTTDWYGENRFVKQNTGLFARVLLEH</sequence>
<evidence type="ECO:0000313" key="2">
    <source>
        <dbReference type="Proteomes" id="UP000050454"/>
    </source>
</evidence>
<accession>A0A0P7C093</accession>
<dbReference type="AlphaFoldDB" id="A0A0P7C093"/>